<gene>
    <name evidence="9" type="primary">NAM9</name>
    <name evidence="9" type="ORF">LOCC1_G006630</name>
</gene>
<dbReference type="InterPro" id="IPR002942">
    <property type="entry name" value="S4_RNA-bd"/>
</dbReference>
<dbReference type="GO" id="GO:0042274">
    <property type="term" value="P:ribosomal small subunit biogenesis"/>
    <property type="evidence" value="ECO:0007669"/>
    <property type="project" value="TreeGrafter"/>
</dbReference>
<evidence type="ECO:0000256" key="2">
    <source>
        <dbReference type="ARBA" id="ARBA00022730"/>
    </source>
</evidence>
<comment type="similarity">
    <text evidence="1">Belongs to the universal ribosomal protein uS4 family.</text>
</comment>
<dbReference type="Gene3D" id="3.10.290.10">
    <property type="entry name" value="RNA-binding S4 domain"/>
    <property type="match status" value="1"/>
</dbReference>
<keyword evidence="10" id="KW-1185">Reference proteome</keyword>
<dbReference type="GO" id="GO:0003735">
    <property type="term" value="F:structural constituent of ribosome"/>
    <property type="evidence" value="ECO:0007669"/>
    <property type="project" value="TreeGrafter"/>
</dbReference>
<dbReference type="Pfam" id="PF01479">
    <property type="entry name" value="S4"/>
    <property type="match status" value="1"/>
</dbReference>
<dbReference type="CDD" id="cd00165">
    <property type="entry name" value="S4"/>
    <property type="match status" value="1"/>
</dbReference>
<feature type="region of interest" description="Disordered" evidence="7">
    <location>
        <begin position="337"/>
        <end position="365"/>
    </location>
</feature>
<organism evidence="9 10">
    <name type="scientific">Lachnellula occidentalis</name>
    <dbReference type="NCBI Taxonomy" id="215460"/>
    <lineage>
        <taxon>Eukaryota</taxon>
        <taxon>Fungi</taxon>
        <taxon>Dikarya</taxon>
        <taxon>Ascomycota</taxon>
        <taxon>Pezizomycotina</taxon>
        <taxon>Leotiomycetes</taxon>
        <taxon>Helotiales</taxon>
        <taxon>Lachnaceae</taxon>
        <taxon>Lachnellula</taxon>
    </lineage>
</organism>
<keyword evidence="4 9" id="KW-0689">Ribosomal protein</keyword>
<dbReference type="Proteomes" id="UP000443090">
    <property type="component" value="Unassembled WGS sequence"/>
</dbReference>
<evidence type="ECO:0000256" key="4">
    <source>
        <dbReference type="ARBA" id="ARBA00022980"/>
    </source>
</evidence>
<protein>
    <submittedName>
        <fullName evidence="9">37S ribosomal protein NAM9, mitochondrial</fullName>
    </submittedName>
</protein>
<dbReference type="AlphaFoldDB" id="A0A8H8RKM3"/>
<dbReference type="GO" id="GO:0019843">
    <property type="term" value="F:rRNA binding"/>
    <property type="evidence" value="ECO:0007669"/>
    <property type="project" value="UniProtKB-KW"/>
</dbReference>
<dbReference type="InterPro" id="IPR036986">
    <property type="entry name" value="S4_RNA-bd_sf"/>
</dbReference>
<dbReference type="SUPFAM" id="SSF55174">
    <property type="entry name" value="Alpha-L RNA-binding motif"/>
    <property type="match status" value="1"/>
</dbReference>
<dbReference type="SMART" id="SM00363">
    <property type="entry name" value="S4"/>
    <property type="match status" value="1"/>
</dbReference>
<evidence type="ECO:0000256" key="7">
    <source>
        <dbReference type="SAM" id="MobiDB-lite"/>
    </source>
</evidence>
<sequence>MSRKRFHGLKRIIPRIRMTWNKYNLYNLSRLPSPNPKGTYFQQKWKAKAATRGYHGEQIREKQWQRMFTSRLNAVVPMDHRYLGENDGSELAAGRGSGLDRKPDWGDDKKPKSKLQTPYMHMTYAPTERRLDVAIFRSLFASSARQARQFVTHGHVTVNGKKMPYPGYLLNPGDMFHVEPESVLFATGQTKDKEQVKTGRELKRARRVANTRRAERRTAKREKALQAIANKKVAAELAAEPTPKAPRPVMVDETEARKQRKADLQELVKQVKAILENKKAPPAAKRKQDLREINREIKGTMSVLNRKPVSEIEGSIDVLTSRLTHLYPSNPFARIGKNAKSKSKPASEIAKETQSSTPEYTAEEKQKMREAVVTSRENPVDESKPYATPWTPRPYMSAFAFIPRYLEVNHKICSAVYLRHPVARPGLAEVPTPFSAEQMQLAFNWYLRRR</sequence>
<evidence type="ECO:0000259" key="8">
    <source>
        <dbReference type="SMART" id="SM00363"/>
    </source>
</evidence>
<name>A0A8H8RKM3_9HELO</name>
<dbReference type="PANTHER" id="PTHR11831">
    <property type="entry name" value="30S 40S RIBOSOMAL PROTEIN"/>
    <property type="match status" value="1"/>
</dbReference>
<dbReference type="InterPro" id="IPR022801">
    <property type="entry name" value="Ribosomal_uS4"/>
</dbReference>
<feature type="compositionally biased region" description="Basic and acidic residues" evidence="7">
    <location>
        <begin position="98"/>
        <end position="110"/>
    </location>
</feature>
<accession>A0A8H8RKM3</accession>
<evidence type="ECO:0000256" key="5">
    <source>
        <dbReference type="ARBA" id="ARBA00023274"/>
    </source>
</evidence>
<proteinExistence type="inferred from homology"/>
<dbReference type="EMBL" id="QGMI01000726">
    <property type="protein sequence ID" value="TVY37273.1"/>
    <property type="molecule type" value="Genomic_DNA"/>
</dbReference>
<keyword evidence="3 6" id="KW-0694">RNA-binding</keyword>
<keyword evidence="2" id="KW-0699">rRNA-binding</keyword>
<dbReference type="OrthoDB" id="3356781at2759"/>
<dbReference type="GO" id="GO:0005763">
    <property type="term" value="C:mitochondrial small ribosomal subunit"/>
    <property type="evidence" value="ECO:0007669"/>
    <property type="project" value="TreeGrafter"/>
</dbReference>
<keyword evidence="5" id="KW-0687">Ribonucleoprotein</keyword>
<feature type="region of interest" description="Disordered" evidence="7">
    <location>
        <begin position="87"/>
        <end position="114"/>
    </location>
</feature>
<evidence type="ECO:0000313" key="9">
    <source>
        <dbReference type="EMBL" id="TVY37273.1"/>
    </source>
</evidence>
<evidence type="ECO:0000256" key="3">
    <source>
        <dbReference type="ARBA" id="ARBA00022884"/>
    </source>
</evidence>
<evidence type="ECO:0000256" key="1">
    <source>
        <dbReference type="ARBA" id="ARBA00007465"/>
    </source>
</evidence>
<reference evidence="9 10" key="1">
    <citation type="submission" date="2018-05" db="EMBL/GenBank/DDBJ databases">
        <title>Genome sequencing and assembly of the regulated plant pathogen Lachnellula willkommii and related sister species for the development of diagnostic species identification markers.</title>
        <authorList>
            <person name="Giroux E."/>
            <person name="Bilodeau G."/>
        </authorList>
    </citation>
    <scope>NUCLEOTIDE SEQUENCE [LARGE SCALE GENOMIC DNA]</scope>
    <source>
        <strain evidence="9 10">CBS 160.35</strain>
    </source>
</reference>
<evidence type="ECO:0000256" key="6">
    <source>
        <dbReference type="PROSITE-ProRule" id="PRU00182"/>
    </source>
</evidence>
<dbReference type="PANTHER" id="PTHR11831:SF4">
    <property type="entry name" value="SMALL RIBOSOMAL SUBUNIT PROTEIN US4M"/>
    <property type="match status" value="1"/>
</dbReference>
<feature type="domain" description="RNA-binding S4" evidence="8">
    <location>
        <begin position="129"/>
        <end position="189"/>
    </location>
</feature>
<evidence type="ECO:0000313" key="10">
    <source>
        <dbReference type="Proteomes" id="UP000443090"/>
    </source>
</evidence>
<dbReference type="PROSITE" id="PS50889">
    <property type="entry name" value="S4"/>
    <property type="match status" value="1"/>
</dbReference>
<comment type="caution">
    <text evidence="9">The sequence shown here is derived from an EMBL/GenBank/DDBJ whole genome shotgun (WGS) entry which is preliminary data.</text>
</comment>